<evidence type="ECO:0000313" key="3">
    <source>
        <dbReference type="Proteomes" id="UP000182961"/>
    </source>
</evidence>
<dbReference type="InterPro" id="IPR021215">
    <property type="entry name" value="DUF2752"/>
</dbReference>
<accession>A0A1I4YMU8</accession>
<keyword evidence="3" id="KW-1185">Reference proteome</keyword>
<name>A0A1I4YMU8_9FLAO</name>
<evidence type="ECO:0000256" key="1">
    <source>
        <dbReference type="SAM" id="Phobius"/>
    </source>
</evidence>
<dbReference type="eggNOG" id="ENOG5032Y6U">
    <property type="taxonomic scope" value="Bacteria"/>
</dbReference>
<evidence type="ECO:0000313" key="2">
    <source>
        <dbReference type="EMBL" id="SFN39378.1"/>
    </source>
</evidence>
<feature type="transmembrane region" description="Helical" evidence="1">
    <location>
        <begin position="75"/>
        <end position="92"/>
    </location>
</feature>
<reference evidence="3" key="1">
    <citation type="submission" date="2016-10" db="EMBL/GenBank/DDBJ databases">
        <authorList>
            <person name="Varghese N."/>
            <person name="Submissions S."/>
        </authorList>
    </citation>
    <scope>NUCLEOTIDE SEQUENCE [LARGE SCALE GENOMIC DNA]</scope>
    <source>
        <strain evidence="3">DSM 4002</strain>
    </source>
</reference>
<organism evidence="2 3">
    <name type="scientific">Flavobacterium succinicans</name>
    <dbReference type="NCBI Taxonomy" id="29536"/>
    <lineage>
        <taxon>Bacteria</taxon>
        <taxon>Pseudomonadati</taxon>
        <taxon>Bacteroidota</taxon>
        <taxon>Flavobacteriia</taxon>
        <taxon>Flavobacteriales</taxon>
        <taxon>Flavobacteriaceae</taxon>
        <taxon>Flavobacterium</taxon>
    </lineage>
</organism>
<sequence>MTMHLEEYMIPCLSKTLFGIECLGCGFQRALLLLLKGEWSTAFVMYPAVYSMLTMLVGILLFYTTKKTTFTKKGLTVLIAINLFFVIGGYTYKHFLI</sequence>
<dbReference type="EMBL" id="FOUT01000012">
    <property type="protein sequence ID" value="SFN39378.1"/>
    <property type="molecule type" value="Genomic_DNA"/>
</dbReference>
<keyword evidence="1" id="KW-0812">Transmembrane</keyword>
<keyword evidence="1" id="KW-0472">Membrane</keyword>
<protein>
    <recommendedName>
        <fullName evidence="4">DUF2752 domain-containing protein</fullName>
    </recommendedName>
</protein>
<evidence type="ECO:0008006" key="4">
    <source>
        <dbReference type="Google" id="ProtNLM"/>
    </source>
</evidence>
<proteinExistence type="predicted"/>
<dbReference type="Proteomes" id="UP000182961">
    <property type="component" value="Unassembled WGS sequence"/>
</dbReference>
<keyword evidence="1" id="KW-1133">Transmembrane helix</keyword>
<dbReference type="AlphaFoldDB" id="A0A1I4YMU8"/>
<feature type="transmembrane region" description="Helical" evidence="1">
    <location>
        <begin position="43"/>
        <end position="63"/>
    </location>
</feature>
<gene>
    <name evidence="2" type="ORF">SAMN05444143_11236</name>
</gene>
<dbReference type="Pfam" id="PF10825">
    <property type="entry name" value="DUF2752"/>
    <property type="match status" value="1"/>
</dbReference>